<dbReference type="Pfam" id="PF02518">
    <property type="entry name" value="HATPase_c"/>
    <property type="match status" value="1"/>
</dbReference>
<dbReference type="InterPro" id="IPR003661">
    <property type="entry name" value="HisK_dim/P_dom"/>
</dbReference>
<dbReference type="PANTHER" id="PTHR45339:SF5">
    <property type="entry name" value="HISTIDINE KINASE"/>
    <property type="match status" value="1"/>
</dbReference>
<reference evidence="15 16" key="1">
    <citation type="submission" date="2014-05" db="EMBL/GenBank/DDBJ databases">
        <title>Draft Genome Sequence of Nitratireductor basaltis Strain UMTGB225, A Marine Bacterium Isolated from Green Barrel Tunicate.</title>
        <authorList>
            <person name="Gan H.Y."/>
        </authorList>
    </citation>
    <scope>NUCLEOTIDE SEQUENCE [LARGE SCALE GENOMIC DNA]</scope>
    <source>
        <strain evidence="15 16">UMTGB225</strain>
    </source>
</reference>
<dbReference type="InterPro" id="IPR003594">
    <property type="entry name" value="HATPase_dom"/>
</dbReference>
<dbReference type="Pfam" id="PF00072">
    <property type="entry name" value="Response_reg"/>
    <property type="match status" value="1"/>
</dbReference>
<evidence type="ECO:0000256" key="3">
    <source>
        <dbReference type="ARBA" id="ARBA00022553"/>
    </source>
</evidence>
<evidence type="ECO:0000313" key="16">
    <source>
        <dbReference type="Proteomes" id="UP000053675"/>
    </source>
</evidence>
<dbReference type="InterPro" id="IPR000014">
    <property type="entry name" value="PAS"/>
</dbReference>
<keyword evidence="8" id="KW-0902">Two-component regulatory system</keyword>
<evidence type="ECO:0000256" key="2">
    <source>
        <dbReference type="ARBA" id="ARBA00012438"/>
    </source>
</evidence>
<dbReference type="Gene3D" id="3.30.565.10">
    <property type="entry name" value="Histidine kinase-like ATPase, C-terminal domain"/>
    <property type="match status" value="1"/>
</dbReference>
<keyword evidence="3 11" id="KW-0597">Phosphoprotein</keyword>
<dbReference type="InterPro" id="IPR036097">
    <property type="entry name" value="HisK_dim/P_sf"/>
</dbReference>
<dbReference type="PROSITE" id="PS50110">
    <property type="entry name" value="RESPONSE_REGULATORY"/>
    <property type="match status" value="1"/>
</dbReference>
<dbReference type="FunFam" id="1.10.287.130:FF:000002">
    <property type="entry name" value="Two-component osmosensing histidine kinase"/>
    <property type="match status" value="1"/>
</dbReference>
<dbReference type="InterPro" id="IPR013656">
    <property type="entry name" value="PAS_4"/>
</dbReference>
<feature type="domain" description="PAS" evidence="14">
    <location>
        <begin position="122"/>
        <end position="169"/>
    </location>
</feature>
<evidence type="ECO:0000313" key="15">
    <source>
        <dbReference type="EMBL" id="KFB11409.1"/>
    </source>
</evidence>
<evidence type="ECO:0000256" key="4">
    <source>
        <dbReference type="ARBA" id="ARBA00022679"/>
    </source>
</evidence>
<dbReference type="InterPro" id="IPR035965">
    <property type="entry name" value="PAS-like_dom_sf"/>
</dbReference>
<evidence type="ECO:0000256" key="1">
    <source>
        <dbReference type="ARBA" id="ARBA00000085"/>
    </source>
</evidence>
<dbReference type="EMBL" id="JMQM01000001">
    <property type="protein sequence ID" value="KFB11409.1"/>
    <property type="molecule type" value="Genomic_DNA"/>
</dbReference>
<name>A0A084UEM3_9HYPH</name>
<dbReference type="Pfam" id="PF08448">
    <property type="entry name" value="PAS_4"/>
    <property type="match status" value="1"/>
</dbReference>
<dbReference type="SMART" id="SM00388">
    <property type="entry name" value="HisKA"/>
    <property type="match status" value="1"/>
</dbReference>
<keyword evidence="5" id="KW-0547">Nucleotide-binding</keyword>
<dbReference type="AlphaFoldDB" id="A0A084UEM3"/>
<keyword evidence="16" id="KW-1185">Reference proteome</keyword>
<evidence type="ECO:0000256" key="9">
    <source>
        <dbReference type="ARBA" id="ARBA00064003"/>
    </source>
</evidence>
<comment type="caution">
    <text evidence="15">The sequence shown here is derived from an EMBL/GenBank/DDBJ whole genome shotgun (WGS) entry which is preliminary data.</text>
</comment>
<dbReference type="Gene3D" id="1.10.287.130">
    <property type="match status" value="1"/>
</dbReference>
<dbReference type="PROSITE" id="PS50109">
    <property type="entry name" value="HIS_KIN"/>
    <property type="match status" value="1"/>
</dbReference>
<dbReference type="PATRIC" id="fig|472175.3.peg.2449"/>
<proteinExistence type="predicted"/>
<dbReference type="SUPFAM" id="SSF55785">
    <property type="entry name" value="PYP-like sensor domain (PAS domain)"/>
    <property type="match status" value="1"/>
</dbReference>
<dbReference type="SMART" id="SM00387">
    <property type="entry name" value="HATPase_c"/>
    <property type="match status" value="1"/>
</dbReference>
<dbReference type="NCBIfam" id="TIGR00229">
    <property type="entry name" value="sensory_box"/>
    <property type="match status" value="1"/>
</dbReference>
<dbReference type="Gene3D" id="3.40.50.2300">
    <property type="match status" value="1"/>
</dbReference>
<organism evidence="15 16">
    <name type="scientific">Nitratireductor basaltis</name>
    <dbReference type="NCBI Taxonomy" id="472175"/>
    <lineage>
        <taxon>Bacteria</taxon>
        <taxon>Pseudomonadati</taxon>
        <taxon>Pseudomonadota</taxon>
        <taxon>Alphaproteobacteria</taxon>
        <taxon>Hyphomicrobiales</taxon>
        <taxon>Phyllobacteriaceae</taxon>
        <taxon>Nitratireductor</taxon>
    </lineage>
</organism>
<comment type="catalytic activity">
    <reaction evidence="1">
        <text>ATP + protein L-histidine = ADP + protein N-phospho-L-histidine.</text>
        <dbReference type="EC" id="2.7.13.3"/>
    </reaction>
</comment>
<protein>
    <recommendedName>
        <fullName evidence="10">Sensory/regulatory protein RpfC</fullName>
        <ecNumber evidence="2">2.7.13.3</ecNumber>
    </recommendedName>
</protein>
<dbReference type="InterPro" id="IPR036890">
    <property type="entry name" value="HATPase_C_sf"/>
</dbReference>
<dbReference type="SUPFAM" id="SSF47384">
    <property type="entry name" value="Homodimeric domain of signal transducing histidine kinase"/>
    <property type="match status" value="1"/>
</dbReference>
<dbReference type="Proteomes" id="UP000053675">
    <property type="component" value="Unassembled WGS sequence"/>
</dbReference>
<dbReference type="PANTHER" id="PTHR45339">
    <property type="entry name" value="HYBRID SIGNAL TRANSDUCTION HISTIDINE KINASE J"/>
    <property type="match status" value="1"/>
</dbReference>
<dbReference type="EC" id="2.7.13.3" evidence="2"/>
<evidence type="ECO:0000256" key="8">
    <source>
        <dbReference type="ARBA" id="ARBA00023012"/>
    </source>
</evidence>
<feature type="domain" description="Response regulatory" evidence="13">
    <location>
        <begin position="635"/>
        <end position="756"/>
    </location>
</feature>
<evidence type="ECO:0000259" key="12">
    <source>
        <dbReference type="PROSITE" id="PS50109"/>
    </source>
</evidence>
<dbReference type="GO" id="GO:0005524">
    <property type="term" value="F:ATP binding"/>
    <property type="evidence" value="ECO:0007669"/>
    <property type="project" value="UniProtKB-KW"/>
</dbReference>
<dbReference type="PRINTS" id="PR00344">
    <property type="entry name" value="BCTRLSENSOR"/>
</dbReference>
<dbReference type="Pfam" id="PF00512">
    <property type="entry name" value="HisKA"/>
    <property type="match status" value="1"/>
</dbReference>
<dbReference type="InterPro" id="IPR011006">
    <property type="entry name" value="CheY-like_superfamily"/>
</dbReference>
<dbReference type="CDD" id="cd16922">
    <property type="entry name" value="HATPase_EvgS-ArcB-TorS-like"/>
    <property type="match status" value="1"/>
</dbReference>
<dbReference type="eggNOG" id="COG2205">
    <property type="taxonomic scope" value="Bacteria"/>
</dbReference>
<dbReference type="SUPFAM" id="SSF52172">
    <property type="entry name" value="CheY-like"/>
    <property type="match status" value="1"/>
</dbReference>
<dbReference type="SUPFAM" id="SSF55874">
    <property type="entry name" value="ATPase domain of HSP90 chaperone/DNA topoisomerase II/histidine kinase"/>
    <property type="match status" value="1"/>
</dbReference>
<feature type="modified residue" description="4-aspartylphosphate" evidence="11">
    <location>
        <position position="686"/>
    </location>
</feature>
<gene>
    <name evidence="15" type="ORF">EL18_02457</name>
</gene>
<dbReference type="STRING" id="472175.EL18_02457"/>
<comment type="subunit">
    <text evidence="9">At low DSF concentrations, interacts with RpfF.</text>
</comment>
<evidence type="ECO:0000259" key="14">
    <source>
        <dbReference type="PROSITE" id="PS50112"/>
    </source>
</evidence>
<evidence type="ECO:0000256" key="7">
    <source>
        <dbReference type="ARBA" id="ARBA00022840"/>
    </source>
</evidence>
<dbReference type="CDD" id="cd00082">
    <property type="entry name" value="HisKA"/>
    <property type="match status" value="1"/>
</dbReference>
<dbReference type="SMART" id="SM00448">
    <property type="entry name" value="REC"/>
    <property type="match status" value="1"/>
</dbReference>
<dbReference type="InterPro" id="IPR005467">
    <property type="entry name" value="His_kinase_dom"/>
</dbReference>
<feature type="domain" description="Histidine kinase" evidence="12">
    <location>
        <begin position="260"/>
        <end position="480"/>
    </location>
</feature>
<dbReference type="CDD" id="cd17546">
    <property type="entry name" value="REC_hyHK_CKI1_RcsC-like"/>
    <property type="match status" value="1"/>
</dbReference>
<dbReference type="GO" id="GO:0000155">
    <property type="term" value="F:phosphorelay sensor kinase activity"/>
    <property type="evidence" value="ECO:0007669"/>
    <property type="project" value="InterPro"/>
</dbReference>
<sequence length="758" mass="81964">MPAMTRAGVIQRLERAWAQASKAAGTPLAKPLIYSDQRHSSFASKALVFIAFSNLALAGLAYLTGTSPAIYVGLLLVTFMAIAFSFSKSRGEGVVAEEQRAMHQNALQMEELADRMWEMRESEQRFYGLLEGLGDLVVHRDRDGRILYANKVLGELLGMEVDQAYGKTLSHLGIEIPIVPEAAFADGESISSTDVAVRTGRGLRWFAWTELSMRDTESGEASHWAIARDITARKLAETALVNARERAEQASHAKSRFLATVSHEIRTPMNGIMGMATLLADTTLTHEQRTYVGAISTSSGALLALIEDLLDYSKIEAGKLELEAQKMDVREMVESIVELMATRAFAKSIGLGCHISPLVPEYVNADPGRLRQVLLNLLGNAIKFTETGGVLLTVIPSQKDGKPALSFRVEDTGPGIEQNALERIFKDFEQAESGSTRRHGGAGLGLAITRRLVEAMKGRIIAESAPGEGATFTVTLPLDGEADEEAKNTARSLAGYHVGILASHEMEAEALSRSVRAHGGRSTIIDPTAASKSAQGEDLDALIVDASLEKEDGSCLRKLRENGWKAKRNITLIAPSERGRLASFRANGYGAFLARPARTRTMLRMLLSEIPNRPSEVPSPKAGRKAARGAHTGLHVLVAEDNEINALLARSALTRAGHRVEVVTNGRAALDVLTKQSRPYDIVLMDLHMPVLDGLDAIAGVRRFEEEAGMAPIPILVLSADGQEKTRQGVLAHGASGFVTKPLDPDKLLLTLETHMAA</sequence>
<accession>A0A084UEM3</accession>
<keyword evidence="7" id="KW-0067">ATP-binding</keyword>
<dbReference type="InterPro" id="IPR004358">
    <property type="entry name" value="Sig_transdc_His_kin-like_C"/>
</dbReference>
<dbReference type="FunFam" id="3.30.565.10:FF:000010">
    <property type="entry name" value="Sensor histidine kinase RcsC"/>
    <property type="match status" value="1"/>
</dbReference>
<keyword evidence="6 15" id="KW-0418">Kinase</keyword>
<dbReference type="CDD" id="cd00130">
    <property type="entry name" value="PAS"/>
    <property type="match status" value="1"/>
</dbReference>
<dbReference type="InterPro" id="IPR001789">
    <property type="entry name" value="Sig_transdc_resp-reg_receiver"/>
</dbReference>
<evidence type="ECO:0000259" key="13">
    <source>
        <dbReference type="PROSITE" id="PS50110"/>
    </source>
</evidence>
<keyword evidence="4" id="KW-0808">Transferase</keyword>
<dbReference type="Gene3D" id="3.30.450.20">
    <property type="entry name" value="PAS domain"/>
    <property type="match status" value="1"/>
</dbReference>
<evidence type="ECO:0000256" key="11">
    <source>
        <dbReference type="PROSITE-ProRule" id="PRU00169"/>
    </source>
</evidence>
<evidence type="ECO:0000256" key="6">
    <source>
        <dbReference type="ARBA" id="ARBA00022777"/>
    </source>
</evidence>
<evidence type="ECO:0000256" key="5">
    <source>
        <dbReference type="ARBA" id="ARBA00022741"/>
    </source>
</evidence>
<dbReference type="PROSITE" id="PS50112">
    <property type="entry name" value="PAS"/>
    <property type="match status" value="1"/>
</dbReference>
<evidence type="ECO:0000256" key="10">
    <source>
        <dbReference type="ARBA" id="ARBA00068150"/>
    </source>
</evidence>
<dbReference type="eggNOG" id="COG0784">
    <property type="taxonomic scope" value="Bacteria"/>
</dbReference>